<feature type="compositionally biased region" description="Polar residues" evidence="1">
    <location>
        <begin position="31"/>
        <end position="41"/>
    </location>
</feature>
<dbReference type="Proteomes" id="UP000093629">
    <property type="component" value="Unassembled WGS sequence"/>
</dbReference>
<reference evidence="3" key="1">
    <citation type="submission" date="2016-06" db="EMBL/GenBank/DDBJ databases">
        <authorList>
            <person name="Sutton G."/>
            <person name="Brinkac L."/>
            <person name="Sanka R."/>
            <person name="Adams M."/>
            <person name="Lau E."/>
            <person name="Garcia-Basteiro A."/>
            <person name="Lopez-Varela E."/>
            <person name="Palencia S."/>
        </authorList>
    </citation>
    <scope>NUCLEOTIDE SEQUENCE [LARGE SCALE GENOMIC DNA]</scope>
    <source>
        <strain evidence="3">1245139.5</strain>
    </source>
</reference>
<name>A0A1A3N924_MYCAS</name>
<evidence type="ECO:0000256" key="1">
    <source>
        <dbReference type="SAM" id="MobiDB-lite"/>
    </source>
</evidence>
<accession>A0A1A3N924</accession>
<protein>
    <submittedName>
        <fullName evidence="2">Uncharacterized protein</fullName>
    </submittedName>
</protein>
<feature type="compositionally biased region" description="Low complexity" evidence="1">
    <location>
        <begin position="1"/>
        <end position="19"/>
    </location>
</feature>
<evidence type="ECO:0000313" key="3">
    <source>
        <dbReference type="Proteomes" id="UP000093629"/>
    </source>
</evidence>
<evidence type="ECO:0000313" key="2">
    <source>
        <dbReference type="EMBL" id="OBK16872.1"/>
    </source>
</evidence>
<dbReference type="AlphaFoldDB" id="A0A1A3N924"/>
<sequence length="87" mass="8959">MRSKSTPSGTGPSGHSRGTAPLAITKPSKCKANSSSPSRTWTVREDKSNASAAAPRNTVASISNCGAMSIPARCTFPLSNFFDSGGR</sequence>
<organism evidence="2 3">
    <name type="scientific">Mycobacterium asiaticum</name>
    <dbReference type="NCBI Taxonomy" id="1790"/>
    <lineage>
        <taxon>Bacteria</taxon>
        <taxon>Bacillati</taxon>
        <taxon>Actinomycetota</taxon>
        <taxon>Actinomycetes</taxon>
        <taxon>Mycobacteriales</taxon>
        <taxon>Mycobacteriaceae</taxon>
        <taxon>Mycobacterium</taxon>
    </lineage>
</organism>
<comment type="caution">
    <text evidence="2">The sequence shown here is derived from an EMBL/GenBank/DDBJ whole genome shotgun (WGS) entry which is preliminary data.</text>
</comment>
<dbReference type="EMBL" id="LZLQ01000058">
    <property type="protein sequence ID" value="OBK16872.1"/>
    <property type="molecule type" value="Genomic_DNA"/>
</dbReference>
<gene>
    <name evidence="2" type="ORF">A5636_23920</name>
</gene>
<keyword evidence="3" id="KW-1185">Reference proteome</keyword>
<proteinExistence type="predicted"/>
<feature type="region of interest" description="Disordered" evidence="1">
    <location>
        <begin position="1"/>
        <end position="57"/>
    </location>
</feature>